<dbReference type="SUPFAM" id="SSF53098">
    <property type="entry name" value="Ribonuclease H-like"/>
    <property type="match status" value="1"/>
</dbReference>
<organism evidence="11">
    <name type="scientific">Amphimedon queenslandica</name>
    <name type="common">Sponge</name>
    <dbReference type="NCBI Taxonomy" id="400682"/>
    <lineage>
        <taxon>Eukaryota</taxon>
        <taxon>Metazoa</taxon>
        <taxon>Porifera</taxon>
        <taxon>Demospongiae</taxon>
        <taxon>Heteroscleromorpha</taxon>
        <taxon>Haplosclerida</taxon>
        <taxon>Niphatidae</taxon>
        <taxon>Amphimedon</taxon>
    </lineage>
</organism>
<dbReference type="Gene3D" id="3.30.420.10">
    <property type="entry name" value="Ribonuclease H-like superfamily/Ribonuclease H"/>
    <property type="match status" value="1"/>
</dbReference>
<dbReference type="GO" id="GO:0046872">
    <property type="term" value="F:metal ion binding"/>
    <property type="evidence" value="ECO:0007669"/>
    <property type="project" value="UniProtKB-KW"/>
</dbReference>
<dbReference type="eggNOG" id="KOG0017">
    <property type="taxonomic scope" value="Eukaryota"/>
</dbReference>
<reference evidence="11" key="1">
    <citation type="submission" date="2017-05" db="UniProtKB">
        <authorList>
            <consortium name="EnsemblMetazoa"/>
        </authorList>
    </citation>
    <scope>IDENTIFICATION</scope>
</reference>
<dbReference type="GO" id="GO:0003887">
    <property type="term" value="F:DNA-directed DNA polymerase activity"/>
    <property type="evidence" value="ECO:0007669"/>
    <property type="project" value="UniProtKB-KW"/>
</dbReference>
<keyword evidence="8" id="KW-0239">DNA-directed DNA polymerase</keyword>
<dbReference type="GO" id="GO:0003676">
    <property type="term" value="F:nucleic acid binding"/>
    <property type="evidence" value="ECO:0007669"/>
    <property type="project" value="InterPro"/>
</dbReference>
<dbReference type="InterPro" id="IPR001584">
    <property type="entry name" value="Integrase_cat-core"/>
</dbReference>
<proteinExistence type="predicted"/>
<dbReference type="STRING" id="400682.A0A1X7VSJ8"/>
<feature type="domain" description="Integrase catalytic" evidence="10">
    <location>
        <begin position="50"/>
        <end position="216"/>
    </location>
</feature>
<dbReference type="InterPro" id="IPR039537">
    <property type="entry name" value="Retrotran_Ty1/copia-like"/>
</dbReference>
<keyword evidence="3" id="KW-0255">Endonuclease</keyword>
<keyword evidence="4" id="KW-0378">Hydrolase</keyword>
<accession>A0A1X7VSJ8</accession>
<dbReference type="PANTHER" id="PTHR42648:SF11">
    <property type="entry name" value="TRANSPOSON TY4-P GAG-POL POLYPROTEIN"/>
    <property type="match status" value="1"/>
</dbReference>
<dbReference type="AlphaFoldDB" id="A0A1X7VSJ8"/>
<evidence type="ECO:0000256" key="7">
    <source>
        <dbReference type="ARBA" id="ARBA00022918"/>
    </source>
</evidence>
<keyword evidence="8" id="KW-0548">Nucleotidyltransferase</keyword>
<evidence type="ECO:0000256" key="2">
    <source>
        <dbReference type="ARBA" id="ARBA00022723"/>
    </source>
</evidence>
<keyword evidence="6" id="KW-0229">DNA integration</keyword>
<dbReference type="InParanoid" id="A0A1X7VSJ8"/>
<protein>
    <recommendedName>
        <fullName evidence="10">Integrase catalytic domain-containing protein</fullName>
    </recommendedName>
</protein>
<dbReference type="GO" id="GO:0015074">
    <property type="term" value="P:DNA integration"/>
    <property type="evidence" value="ECO:0007669"/>
    <property type="project" value="UniProtKB-KW"/>
</dbReference>
<evidence type="ECO:0000256" key="1">
    <source>
        <dbReference type="ARBA" id="ARBA00022722"/>
    </source>
</evidence>
<evidence type="ECO:0000256" key="3">
    <source>
        <dbReference type="ARBA" id="ARBA00022759"/>
    </source>
</evidence>
<dbReference type="PANTHER" id="PTHR42648">
    <property type="entry name" value="TRANSPOSASE, PUTATIVE-RELATED"/>
    <property type="match status" value="1"/>
</dbReference>
<dbReference type="Pfam" id="PF13976">
    <property type="entry name" value="gag_pre-integrs"/>
    <property type="match status" value="1"/>
</dbReference>
<keyword evidence="7" id="KW-0695">RNA-directed DNA polymerase</keyword>
<evidence type="ECO:0000256" key="6">
    <source>
        <dbReference type="ARBA" id="ARBA00022908"/>
    </source>
</evidence>
<evidence type="ECO:0000259" key="10">
    <source>
        <dbReference type="PROSITE" id="PS50994"/>
    </source>
</evidence>
<dbReference type="GO" id="GO:0003964">
    <property type="term" value="F:RNA-directed DNA polymerase activity"/>
    <property type="evidence" value="ECO:0007669"/>
    <property type="project" value="UniProtKB-KW"/>
</dbReference>
<dbReference type="EnsemblMetazoa" id="Aqu2.1.42383_001">
    <property type="protein sequence ID" value="Aqu2.1.42383_001"/>
    <property type="gene ID" value="Aqu2.1.42383"/>
</dbReference>
<dbReference type="InterPro" id="IPR025724">
    <property type="entry name" value="GAG-pre-integrase_dom"/>
</dbReference>
<evidence type="ECO:0000256" key="8">
    <source>
        <dbReference type="ARBA" id="ARBA00022932"/>
    </source>
</evidence>
<evidence type="ECO:0000256" key="9">
    <source>
        <dbReference type="ARBA" id="ARBA00023172"/>
    </source>
</evidence>
<dbReference type="GO" id="GO:0006310">
    <property type="term" value="P:DNA recombination"/>
    <property type="evidence" value="ECO:0007669"/>
    <property type="project" value="UniProtKB-KW"/>
</dbReference>
<keyword evidence="9" id="KW-0233">DNA recombination</keyword>
<dbReference type="GO" id="GO:0016787">
    <property type="term" value="F:hydrolase activity"/>
    <property type="evidence" value="ECO:0007669"/>
    <property type="project" value="UniProtKB-KW"/>
</dbReference>
<evidence type="ECO:0000256" key="5">
    <source>
        <dbReference type="ARBA" id="ARBA00022842"/>
    </source>
</evidence>
<name>A0A1X7VSJ8_AMPQE</name>
<dbReference type="PROSITE" id="PS50994">
    <property type="entry name" value="INTEGRASE"/>
    <property type="match status" value="1"/>
</dbReference>
<dbReference type="InterPro" id="IPR012337">
    <property type="entry name" value="RNaseH-like_sf"/>
</dbReference>
<sequence>MEDLWHQRYGHLNQKSLQKLAKDDLVEDFDFSSLGHTQFCESFLDGKQHRNPFPVQSESRAKEPLDLVHTDICVEDQLKVTNNCTRYVWIYPLKYKSEAFEKFREWKAKTELETGKKLKVFRSDSGGKFTSKEFECFLKKEGIKNQLTVPKCPQQNGTAEQMNRTLVKMVRSMLSHFKLPHKFWAEALSTAEYLRNRCPTKALPDKTQYEAFNGVKLNVGHL</sequence>
<keyword evidence="8" id="KW-0808">Transferase</keyword>
<dbReference type="GO" id="GO:0004519">
    <property type="term" value="F:endonuclease activity"/>
    <property type="evidence" value="ECO:0007669"/>
    <property type="project" value="UniProtKB-KW"/>
</dbReference>
<keyword evidence="5" id="KW-0460">Magnesium</keyword>
<evidence type="ECO:0000256" key="4">
    <source>
        <dbReference type="ARBA" id="ARBA00022801"/>
    </source>
</evidence>
<evidence type="ECO:0000313" key="11">
    <source>
        <dbReference type="EnsemblMetazoa" id="Aqu2.1.42383_001"/>
    </source>
</evidence>
<keyword evidence="1" id="KW-0540">Nuclease</keyword>
<dbReference type="InterPro" id="IPR036397">
    <property type="entry name" value="RNaseH_sf"/>
</dbReference>
<keyword evidence="2" id="KW-0479">Metal-binding</keyword>